<feature type="compositionally biased region" description="Acidic residues" evidence="2">
    <location>
        <begin position="988"/>
        <end position="997"/>
    </location>
</feature>
<dbReference type="Proteomes" id="UP000242188">
    <property type="component" value="Unassembled WGS sequence"/>
</dbReference>
<feature type="compositionally biased region" description="Basic and acidic residues" evidence="2">
    <location>
        <begin position="1038"/>
        <end position="1047"/>
    </location>
</feature>
<feature type="compositionally biased region" description="Basic and acidic residues" evidence="2">
    <location>
        <begin position="895"/>
        <end position="917"/>
    </location>
</feature>
<feature type="region of interest" description="Disordered" evidence="2">
    <location>
        <begin position="422"/>
        <end position="458"/>
    </location>
</feature>
<feature type="compositionally biased region" description="Polar residues" evidence="2">
    <location>
        <begin position="1294"/>
        <end position="1305"/>
    </location>
</feature>
<evidence type="ECO:0000313" key="5">
    <source>
        <dbReference type="Proteomes" id="UP000242188"/>
    </source>
</evidence>
<feature type="region of interest" description="Disordered" evidence="2">
    <location>
        <begin position="823"/>
        <end position="933"/>
    </location>
</feature>
<dbReference type="Pfam" id="PF15717">
    <property type="entry name" value="PCM1_C"/>
    <property type="match status" value="1"/>
</dbReference>
<feature type="coiled-coil region" evidence="1">
    <location>
        <begin position="588"/>
        <end position="618"/>
    </location>
</feature>
<gene>
    <name evidence="4" type="ORF">KP79_PYT12545</name>
</gene>
<feature type="region of interest" description="Disordered" evidence="2">
    <location>
        <begin position="1356"/>
        <end position="1411"/>
    </location>
</feature>
<feature type="compositionally biased region" description="Polar residues" evidence="2">
    <location>
        <begin position="1320"/>
        <end position="1331"/>
    </location>
</feature>
<feature type="region of interest" description="Disordered" evidence="2">
    <location>
        <begin position="1752"/>
        <end position="1945"/>
    </location>
</feature>
<feature type="compositionally biased region" description="Basic and acidic residues" evidence="2">
    <location>
        <begin position="1886"/>
        <end position="1895"/>
    </location>
</feature>
<dbReference type="GO" id="GO:1905515">
    <property type="term" value="P:non-motile cilium assembly"/>
    <property type="evidence" value="ECO:0007669"/>
    <property type="project" value="TreeGrafter"/>
</dbReference>
<feature type="compositionally biased region" description="Polar residues" evidence="2">
    <location>
        <begin position="274"/>
        <end position="288"/>
    </location>
</feature>
<reference evidence="4 5" key="1">
    <citation type="journal article" date="2017" name="Nat. Ecol. Evol.">
        <title>Scallop genome provides insights into evolution of bilaterian karyotype and development.</title>
        <authorList>
            <person name="Wang S."/>
            <person name="Zhang J."/>
            <person name="Jiao W."/>
            <person name="Li J."/>
            <person name="Xun X."/>
            <person name="Sun Y."/>
            <person name="Guo X."/>
            <person name="Huan P."/>
            <person name="Dong B."/>
            <person name="Zhang L."/>
            <person name="Hu X."/>
            <person name="Sun X."/>
            <person name="Wang J."/>
            <person name="Zhao C."/>
            <person name="Wang Y."/>
            <person name="Wang D."/>
            <person name="Huang X."/>
            <person name="Wang R."/>
            <person name="Lv J."/>
            <person name="Li Y."/>
            <person name="Zhang Z."/>
            <person name="Liu B."/>
            <person name="Lu W."/>
            <person name="Hui Y."/>
            <person name="Liang J."/>
            <person name="Zhou Z."/>
            <person name="Hou R."/>
            <person name="Li X."/>
            <person name="Liu Y."/>
            <person name="Li H."/>
            <person name="Ning X."/>
            <person name="Lin Y."/>
            <person name="Zhao L."/>
            <person name="Xing Q."/>
            <person name="Dou J."/>
            <person name="Li Y."/>
            <person name="Mao J."/>
            <person name="Guo H."/>
            <person name="Dou H."/>
            <person name="Li T."/>
            <person name="Mu C."/>
            <person name="Jiang W."/>
            <person name="Fu Q."/>
            <person name="Fu X."/>
            <person name="Miao Y."/>
            <person name="Liu J."/>
            <person name="Yu Q."/>
            <person name="Li R."/>
            <person name="Liao H."/>
            <person name="Li X."/>
            <person name="Kong Y."/>
            <person name="Jiang Z."/>
            <person name="Chourrout D."/>
            <person name="Li R."/>
            <person name="Bao Z."/>
        </authorList>
    </citation>
    <scope>NUCLEOTIDE SEQUENCE [LARGE SCALE GENOMIC DNA]</scope>
    <source>
        <strain evidence="4 5">PY_sf001</strain>
    </source>
</reference>
<feature type="region of interest" description="Disordered" evidence="2">
    <location>
        <begin position="1197"/>
        <end position="1224"/>
    </location>
</feature>
<evidence type="ECO:0000256" key="1">
    <source>
        <dbReference type="SAM" id="Coils"/>
    </source>
</evidence>
<organism evidence="4 5">
    <name type="scientific">Mizuhopecten yessoensis</name>
    <name type="common">Japanese scallop</name>
    <name type="synonym">Patinopecten yessoensis</name>
    <dbReference type="NCBI Taxonomy" id="6573"/>
    <lineage>
        <taxon>Eukaryota</taxon>
        <taxon>Metazoa</taxon>
        <taxon>Spiralia</taxon>
        <taxon>Lophotrochozoa</taxon>
        <taxon>Mollusca</taxon>
        <taxon>Bivalvia</taxon>
        <taxon>Autobranchia</taxon>
        <taxon>Pteriomorphia</taxon>
        <taxon>Pectinida</taxon>
        <taxon>Pectinoidea</taxon>
        <taxon>Pectinidae</taxon>
        <taxon>Mizuhopecten</taxon>
    </lineage>
</organism>
<feature type="region of interest" description="Disordered" evidence="2">
    <location>
        <begin position="1248"/>
        <end position="1341"/>
    </location>
</feature>
<name>A0A210QE80_MIZYE</name>
<feature type="compositionally biased region" description="Basic and acidic residues" evidence="2">
    <location>
        <begin position="686"/>
        <end position="703"/>
    </location>
</feature>
<feature type="compositionally biased region" description="Basic and acidic residues" evidence="2">
    <location>
        <begin position="1282"/>
        <end position="1293"/>
    </location>
</feature>
<feature type="compositionally biased region" description="Acidic residues" evidence="2">
    <location>
        <begin position="1862"/>
        <end position="1878"/>
    </location>
</feature>
<feature type="compositionally biased region" description="Polar residues" evidence="2">
    <location>
        <begin position="1267"/>
        <end position="1279"/>
    </location>
</feature>
<feature type="compositionally biased region" description="Acidic residues" evidence="2">
    <location>
        <begin position="1771"/>
        <end position="1780"/>
    </location>
</feature>
<feature type="compositionally biased region" description="Basic and acidic residues" evidence="2">
    <location>
        <begin position="1006"/>
        <end position="1016"/>
    </location>
</feature>
<dbReference type="PANTHER" id="PTHR14164">
    <property type="entry name" value="PERICENTRIOLAR MATERIAL 1-RELATED"/>
    <property type="match status" value="1"/>
</dbReference>
<dbReference type="PANTHER" id="PTHR14164:SF12">
    <property type="entry name" value="PERICENTRIOLAR MATERIAL 1 PROTEIN"/>
    <property type="match status" value="1"/>
</dbReference>
<keyword evidence="5" id="KW-1185">Reference proteome</keyword>
<feature type="compositionally biased region" description="Acidic residues" evidence="2">
    <location>
        <begin position="852"/>
        <end position="865"/>
    </location>
</feature>
<feature type="region of interest" description="Disordered" evidence="2">
    <location>
        <begin position="1994"/>
        <end position="2019"/>
    </location>
</feature>
<feature type="compositionally biased region" description="Low complexity" evidence="2">
    <location>
        <begin position="1623"/>
        <end position="1640"/>
    </location>
</feature>
<dbReference type="EMBL" id="NEDP02004037">
    <property type="protein sequence ID" value="OWF47060.1"/>
    <property type="molecule type" value="Genomic_DNA"/>
</dbReference>
<feature type="region of interest" description="Disordered" evidence="2">
    <location>
        <begin position="649"/>
        <end position="720"/>
    </location>
</feature>
<dbReference type="STRING" id="6573.A0A210QE80"/>
<dbReference type="GO" id="GO:0034451">
    <property type="term" value="C:centriolar satellite"/>
    <property type="evidence" value="ECO:0007669"/>
    <property type="project" value="TreeGrafter"/>
</dbReference>
<evidence type="ECO:0000313" key="4">
    <source>
        <dbReference type="EMBL" id="OWF47060.1"/>
    </source>
</evidence>
<dbReference type="OrthoDB" id="2125770at2759"/>
<feature type="compositionally biased region" description="Basic and acidic residues" evidence="2">
    <location>
        <begin position="787"/>
        <end position="796"/>
    </location>
</feature>
<feature type="compositionally biased region" description="Acidic residues" evidence="2">
    <location>
        <begin position="1896"/>
        <end position="1917"/>
    </location>
</feature>
<feature type="compositionally biased region" description="Polar residues" evidence="2">
    <location>
        <begin position="422"/>
        <end position="454"/>
    </location>
</feature>
<feature type="domain" description="Pericentriolar material 1 protein C-terminal" evidence="3">
    <location>
        <begin position="1414"/>
        <end position="1912"/>
    </location>
</feature>
<feature type="compositionally biased region" description="Low complexity" evidence="2">
    <location>
        <begin position="674"/>
        <end position="683"/>
    </location>
</feature>
<feature type="compositionally biased region" description="Basic and acidic residues" evidence="2">
    <location>
        <begin position="1394"/>
        <end position="1410"/>
    </location>
</feature>
<comment type="caution">
    <text evidence="4">The sequence shown here is derived from an EMBL/GenBank/DDBJ whole genome shotgun (WGS) entry which is preliminary data.</text>
</comment>
<dbReference type="InterPro" id="IPR031446">
    <property type="entry name" value="PCM1_C"/>
</dbReference>
<keyword evidence="1" id="KW-0175">Coiled coil</keyword>
<proteinExistence type="predicted"/>
<feature type="compositionally biased region" description="Low complexity" evidence="2">
    <location>
        <begin position="1781"/>
        <end position="1790"/>
    </location>
</feature>
<feature type="coiled-coil region" evidence="1">
    <location>
        <begin position="489"/>
        <end position="533"/>
    </location>
</feature>
<accession>A0A210QE80</accession>
<feature type="compositionally biased region" description="Polar residues" evidence="2">
    <location>
        <begin position="154"/>
        <end position="163"/>
    </location>
</feature>
<feature type="compositionally biased region" description="Polar residues" evidence="2">
    <location>
        <begin position="924"/>
        <end position="933"/>
    </location>
</feature>
<evidence type="ECO:0000256" key="2">
    <source>
        <dbReference type="SAM" id="MobiDB-lite"/>
    </source>
</evidence>
<feature type="compositionally biased region" description="Basic and acidic residues" evidence="2">
    <location>
        <begin position="1600"/>
        <end position="1613"/>
    </location>
</feature>
<feature type="compositionally biased region" description="Low complexity" evidence="2">
    <location>
        <begin position="93"/>
        <end position="110"/>
    </location>
</feature>
<feature type="region of interest" description="Disordered" evidence="2">
    <location>
        <begin position="261"/>
        <end position="329"/>
    </location>
</feature>
<feature type="region of interest" description="Disordered" evidence="2">
    <location>
        <begin position="743"/>
        <end position="796"/>
    </location>
</feature>
<feature type="region of interest" description="Disordered" evidence="2">
    <location>
        <begin position="1589"/>
        <end position="1640"/>
    </location>
</feature>
<feature type="compositionally biased region" description="Low complexity" evidence="2">
    <location>
        <begin position="1753"/>
        <end position="1765"/>
    </location>
</feature>
<protein>
    <submittedName>
        <fullName evidence="4">Pericentriolar material 1 protein</fullName>
    </submittedName>
</protein>
<dbReference type="GO" id="GO:0036064">
    <property type="term" value="C:ciliary basal body"/>
    <property type="evidence" value="ECO:0007669"/>
    <property type="project" value="TreeGrafter"/>
</dbReference>
<evidence type="ECO:0000259" key="3">
    <source>
        <dbReference type="Pfam" id="PF15717"/>
    </source>
</evidence>
<feature type="region of interest" description="Disordered" evidence="2">
    <location>
        <begin position="954"/>
        <end position="1086"/>
    </location>
</feature>
<dbReference type="GO" id="GO:0071539">
    <property type="term" value="P:protein localization to centrosome"/>
    <property type="evidence" value="ECO:0007669"/>
    <property type="project" value="InterPro"/>
</dbReference>
<sequence length="2019" mass="225061">MATGGGRQFMKSASTDPKPRKAWQRSTSASDKDDNISIHSIPNDLRPNNWDFSGWKPNPGVDNTKRRKKGNPEREREQSLSLDSPPPSERQQRTPSTFPRTRITPSTPTSQRVALEKLRQHMTFSDLEDGSNDGERNNERNVLARRGKLENFTRQDTSSTSEGATAGKVPELQGEHGHIVSRLMQIREYIKQANTMKEALSKSGSPQNKEDYERVSKLVASLEEQEKGYVTFLAQYLSLKEDSTAPDWSNQGQETPLVMESADEEAGSVDLEVQSETSEATTQDNETSPLAWRPRIEDKLGLTDGDEDENNDNTERTGGDGSPGPDMMDNTLTAITDNLGGDWDYMHEDFEHEARMEVEEMRKNEVKSLRQQQELLKKLVHQQEQMKALKGRQTALLALQQNAELKLAEAKAGERLRALSAPATNTSQNHMSASQKPVSQAVDNNPQASRNTTEGLPGELQEIRQHLNYLRNELKEQTPETAERQSNPELEAATNAAALEDNRRQLQDKLLDLQSKKQRMDTLLQELQNLRSQRFDATLNNMPPLEPEIPVAVAAPAPNTALAMLEESKTALDEAGNTESNAQEILDILDAQEKLRKLQEVKQRLNQLRSLVQYYQSETTEGASEENTALAFRAQLDLMEEMHNLGVSGLAEGEPESQPLEPPSRKPYSMAPSAGAAAAAAAAQLKSDEDNRSEDSRSSESESHLSSLGPWGDDPEIQEKVQKLKEAKEKLRQLQDLVSIVQQSPDGARGLPDSLAELAASLECDEPPPAEPEDHLLSDGEVPMSQTERDSLEEAKNQLRELEALKDERRRLLTIQQELQALQGHFAGVSEKGEDDEEDGKTEMKEISDPAAEQDDDEEEDEEDKENQRPIRLSAPVVKFSSNDEVYGKMRKQRMMREELRQKKRELEAIMKKDNGNKKHYSKNQDNQSDTVSYSTDMYGASMSADATMATWGGSTVDNLESITEDNDRLDREEEDDDAYPSDGIIQVEEEEEENDSDNNTYTIEEDVRQRREARTQRHVATGASRAQDKKRRTFPRARKDPKDGARPKQGSWSKKAKQGRVKQENFRSPQELMQDDSPDGSKLLDTSGSQYEALQLQLQRTASMCQTLMGVDQSQNLPGMGLLQTSAMPSPGFGYRAGAMPDLFQQQMQQQQLMMNMSQCLQQMSMQQMEIQNLQRQIQGFTPDELRLRSLTSLSAPVDSRGLSPNIGALPRPDSFSQPPLSFLQRNSMDNLLSGQMLSEDNVFESDRRLGDGLTPGEQNERSRSLGRSFSTQSTGSKQRAHTERLMSRRNESLQQTSRVNESIPSHPISQARKKKKPASNQREWSQASGSKDGGAALYTGNTSDILNSLTQRVRPTGQRASQLGERPGLSAGISGAGFGDEGSIASTLSNRPQREAAAGRKKESREVDDPGDLTLFEALRESIYAEVATLISQNENRPHFLIELFRELQKLTSDYLRQRVLYSIKHLVSMFLTEQSAGPLTANTDEPLPAWMNSAGVGTASELTPSESNLTTDDEEITMQLRDLTIEKRRALARGESLQNDQFDYVEAADYDSSLSTPSTSYWDNPFSQDLGDTVIHLDKALKKMRENESKQAATEKAWLDSKKQKPEQARPSRPVSEPTSSSAVDQGSESSVSSTSYSRIDTQELNKQIKMIMKEVIPVIKEHIDHVCSYELLAYIKRLVLSLTRQYDSSQYATFFHAQLSSALHDTLSKFEGRKLRMCGEDLLVDMSEVLFNELAFFRLMQGLSENPATASQQQVQSSGTQTREEADQSVEEEDTQTQESDTTESTVTDDDDSEQDPSLRLNAAEEEELGKLRDDEFASEVQIQDADDKDDDTASPYKAVQIELAVSETKPFTRIGSDEDDEDADESQSADDPSETAVSRDAMMEKSHSLEDGDDLEMPEEETQVSDANEGDADQGANTVGDSTGDRDSEGGIRMNGEVLQNGEMTIDDLPNSLNLAPMVDIQNKMSEEQQNNSSVEAVLASINVPEELAGDGQSLKEPGPPTYPPMHDATVKDM</sequence>
<dbReference type="GO" id="GO:0034454">
    <property type="term" value="P:microtubule anchoring at centrosome"/>
    <property type="evidence" value="ECO:0007669"/>
    <property type="project" value="InterPro"/>
</dbReference>
<feature type="region of interest" description="Disordered" evidence="2">
    <location>
        <begin position="1"/>
        <end position="176"/>
    </location>
</feature>
<dbReference type="InterPro" id="IPR024138">
    <property type="entry name" value="Pericentriolar_Pcm1"/>
</dbReference>